<evidence type="ECO:0000256" key="3">
    <source>
        <dbReference type="SAM" id="SignalP"/>
    </source>
</evidence>
<evidence type="ECO:0000313" key="5">
    <source>
        <dbReference type="Proteomes" id="UP000766698"/>
    </source>
</evidence>
<reference evidence="5" key="1">
    <citation type="journal article" date="2020" name="Syst. Appl. Microbiol.">
        <title>Streptomyces alkaliterrae sp. nov., isolated from an alkaline soil, and emended descriptions of Streptomyces alkaliphilus, Streptomyces calidiresistens and Streptomyces durbertensis.</title>
        <authorList>
            <person name="Swiecimska M."/>
            <person name="Golinska P."/>
            <person name="Nouioui I."/>
            <person name="Wypij M."/>
            <person name="Rai M."/>
            <person name="Sangal V."/>
            <person name="Goodfellow M."/>
        </authorList>
    </citation>
    <scope>NUCLEOTIDE SEQUENCE [LARGE SCALE GENOMIC DNA]</scope>
    <source>
        <strain evidence="5">DSM 104538</strain>
    </source>
</reference>
<dbReference type="EMBL" id="WMLF01000682">
    <property type="protein sequence ID" value="MBB1246949.1"/>
    <property type="molecule type" value="Genomic_DNA"/>
</dbReference>
<feature type="region of interest" description="Disordered" evidence="2">
    <location>
        <begin position="1"/>
        <end position="20"/>
    </location>
</feature>
<keyword evidence="1" id="KW-0175">Coiled coil</keyword>
<feature type="coiled-coil region" evidence="1">
    <location>
        <begin position="154"/>
        <end position="209"/>
    </location>
</feature>
<keyword evidence="5" id="KW-1185">Reference proteome</keyword>
<comment type="caution">
    <text evidence="4">The sequence shown here is derived from an EMBL/GenBank/DDBJ whole genome shotgun (WGS) entry which is preliminary data.</text>
</comment>
<feature type="region of interest" description="Disordered" evidence="2">
    <location>
        <begin position="67"/>
        <end position="86"/>
    </location>
</feature>
<feature type="compositionally biased region" description="Basic residues" evidence="2">
    <location>
        <begin position="1"/>
        <end position="12"/>
    </location>
</feature>
<feature type="non-terminal residue" evidence="4">
    <location>
        <position position="221"/>
    </location>
</feature>
<feature type="signal peptide" evidence="3">
    <location>
        <begin position="1"/>
        <end position="46"/>
    </location>
</feature>
<gene>
    <name evidence="4" type="ORF">GL263_25880</name>
</gene>
<keyword evidence="3" id="KW-0732">Signal</keyword>
<sequence length="221" mass="23646">MAAQHRHRRPRSVRTLPAGPAGSTAWAALVLAGAATSATLGGTAQADPSPTVDGVKAEVDRLHRQAEEAAEAHHAAGERARTAERRLEGLRDRAARTTAEANTARHTLGAVATAQYRSGTGSPVLRLALSDSPEQYLRHAAAAEQAGARQAHVLGQLQSRLREVRQLRAEAAKRTAEIHEAQRAARDHRRSAEAKLARAQRLLDRLTADQRARVLDAPAPA</sequence>
<evidence type="ECO:0000256" key="1">
    <source>
        <dbReference type="SAM" id="Coils"/>
    </source>
</evidence>
<dbReference type="RefSeq" id="WP_369123518.1">
    <property type="nucleotide sequence ID" value="NZ_WMLF01000682.1"/>
</dbReference>
<feature type="chain" id="PRO_5047169497" evidence="3">
    <location>
        <begin position="47"/>
        <end position="221"/>
    </location>
</feature>
<name>A0ABR6ENN1_9ACTN</name>
<evidence type="ECO:0000313" key="4">
    <source>
        <dbReference type="EMBL" id="MBB1246949.1"/>
    </source>
</evidence>
<dbReference type="Proteomes" id="UP000766698">
    <property type="component" value="Unassembled WGS sequence"/>
</dbReference>
<protein>
    <submittedName>
        <fullName evidence="4">NlpC/P60 family protein</fullName>
    </submittedName>
</protein>
<proteinExistence type="predicted"/>
<dbReference type="Gene3D" id="6.10.250.3150">
    <property type="match status" value="1"/>
</dbReference>
<accession>A0ABR6ENN1</accession>
<organism evidence="4 5">
    <name type="scientific">Streptomyces durbertensis</name>
    <dbReference type="NCBI Taxonomy" id="2448886"/>
    <lineage>
        <taxon>Bacteria</taxon>
        <taxon>Bacillati</taxon>
        <taxon>Actinomycetota</taxon>
        <taxon>Actinomycetes</taxon>
        <taxon>Kitasatosporales</taxon>
        <taxon>Streptomycetaceae</taxon>
        <taxon>Streptomyces</taxon>
    </lineage>
</organism>
<evidence type="ECO:0000256" key="2">
    <source>
        <dbReference type="SAM" id="MobiDB-lite"/>
    </source>
</evidence>